<dbReference type="PATRIC" id="fig|1550024.3.peg.3556"/>
<feature type="transmembrane region" description="Helical" evidence="1">
    <location>
        <begin position="20"/>
        <end position="40"/>
    </location>
</feature>
<evidence type="ECO:0000313" key="2">
    <source>
        <dbReference type="EMBL" id="KJF38851.1"/>
    </source>
</evidence>
<comment type="caution">
    <text evidence="2">The sequence shown here is derived from an EMBL/GenBank/DDBJ whole genome shotgun (WGS) entry which is preliminary data.</text>
</comment>
<keyword evidence="3" id="KW-1185">Reference proteome</keyword>
<feature type="transmembrane region" description="Helical" evidence="1">
    <location>
        <begin position="52"/>
        <end position="69"/>
    </location>
</feature>
<sequence length="157" mass="17877">MKTCKHLTYTRKIQWRIRALWLLLTGMLVYMVLIAELGGGDSRTMTPLADKFSRIVFFGGLGYVIGRICKNKQLLRSRQLLQQQMKTELDERNQYLHDKSGGIVADILLAILLFVTLTASMFDMAAFYTAFSVLAAAILLKAATYWFYSRQGGERPL</sequence>
<gene>
    <name evidence="2" type="ORF">TQ39_15605</name>
</gene>
<dbReference type="Proteomes" id="UP000032483">
    <property type="component" value="Unassembled WGS sequence"/>
</dbReference>
<accession>A0A0D8IX50</accession>
<evidence type="ECO:0000313" key="3">
    <source>
        <dbReference type="Proteomes" id="UP000032483"/>
    </source>
</evidence>
<organism evidence="2 3">
    <name type="scientific">Ruthenibacterium lactatiformans</name>
    <dbReference type="NCBI Taxonomy" id="1550024"/>
    <lineage>
        <taxon>Bacteria</taxon>
        <taxon>Bacillati</taxon>
        <taxon>Bacillota</taxon>
        <taxon>Clostridia</taxon>
        <taxon>Eubacteriales</taxon>
        <taxon>Oscillospiraceae</taxon>
        <taxon>Ruthenibacterium</taxon>
    </lineage>
</organism>
<dbReference type="RefSeq" id="WP_050006219.1">
    <property type="nucleotide sequence ID" value="NZ_JBKSRG010000009.1"/>
</dbReference>
<evidence type="ECO:0000256" key="1">
    <source>
        <dbReference type="SAM" id="Phobius"/>
    </source>
</evidence>
<keyword evidence="1" id="KW-1133">Transmembrane helix</keyword>
<proteinExistence type="predicted"/>
<keyword evidence="1" id="KW-0472">Membrane</keyword>
<feature type="transmembrane region" description="Helical" evidence="1">
    <location>
        <begin position="102"/>
        <end position="122"/>
    </location>
</feature>
<dbReference type="EMBL" id="JXXK01000029">
    <property type="protein sequence ID" value="KJF38851.1"/>
    <property type="molecule type" value="Genomic_DNA"/>
</dbReference>
<dbReference type="GeneID" id="42857984"/>
<keyword evidence="1" id="KW-0812">Transmembrane</keyword>
<name>A0A0D8IX50_9FIRM</name>
<reference evidence="2" key="1">
    <citation type="submission" date="2015-02" db="EMBL/GenBank/DDBJ databases">
        <title>A novel member of the family Ruminococcaceae isolated from human feces.</title>
        <authorList>
            <person name="Shkoporov A.N."/>
            <person name="Chaplin A.V."/>
            <person name="Motuzova O.V."/>
            <person name="Kafarskaia L.I."/>
            <person name="Khokhlova E.V."/>
            <person name="Efimov B.A."/>
        </authorList>
    </citation>
    <scope>NUCLEOTIDE SEQUENCE [LARGE SCALE GENOMIC DNA]</scope>
    <source>
        <strain evidence="2">585-1</strain>
    </source>
</reference>
<feature type="transmembrane region" description="Helical" evidence="1">
    <location>
        <begin position="128"/>
        <end position="148"/>
    </location>
</feature>
<protein>
    <submittedName>
        <fullName evidence="2">Uncharacterized protein</fullName>
    </submittedName>
</protein>
<dbReference type="AlphaFoldDB" id="A0A0D8IX50"/>